<evidence type="ECO:0000313" key="7">
    <source>
        <dbReference type="Proteomes" id="UP000677228"/>
    </source>
</evidence>
<dbReference type="Proteomes" id="UP000677228">
    <property type="component" value="Unassembled WGS sequence"/>
</dbReference>
<name>A0A8S2FTD9_9BILA</name>
<evidence type="ECO:0000313" key="6">
    <source>
        <dbReference type="EMBL" id="CAF4344264.1"/>
    </source>
</evidence>
<evidence type="ECO:0000256" key="3">
    <source>
        <dbReference type="ARBA" id="ARBA00022840"/>
    </source>
</evidence>
<evidence type="ECO:0000313" key="5">
    <source>
        <dbReference type="EMBL" id="CAF1553664.1"/>
    </source>
</evidence>
<keyword evidence="1" id="KW-0436">Ligase</keyword>
<dbReference type="GO" id="GO:0005524">
    <property type="term" value="F:ATP binding"/>
    <property type="evidence" value="ECO:0007669"/>
    <property type="project" value="InterPro"/>
</dbReference>
<dbReference type="Proteomes" id="UP000682733">
    <property type="component" value="Unassembled WGS sequence"/>
</dbReference>
<organism evidence="5 7">
    <name type="scientific">Didymodactylos carnosus</name>
    <dbReference type="NCBI Taxonomy" id="1234261"/>
    <lineage>
        <taxon>Eukaryota</taxon>
        <taxon>Metazoa</taxon>
        <taxon>Spiralia</taxon>
        <taxon>Gnathifera</taxon>
        <taxon>Rotifera</taxon>
        <taxon>Eurotatoria</taxon>
        <taxon>Bdelloidea</taxon>
        <taxon>Philodinida</taxon>
        <taxon>Philodinidae</taxon>
        <taxon>Didymodactylos</taxon>
    </lineage>
</organism>
<dbReference type="SUPFAM" id="SSF55681">
    <property type="entry name" value="Class II aaRS and biotin synthetases"/>
    <property type="match status" value="1"/>
</dbReference>
<accession>A0A8S2FTD9</accession>
<gene>
    <name evidence="5" type="ORF">OVA965_LOCUS39434</name>
    <name evidence="6" type="ORF">TMI583_LOCUS40739</name>
</gene>
<protein>
    <recommendedName>
        <fullName evidence="4">Aminoacyl-tRNA synthetase class II (D/K/N) domain-containing protein</fullName>
    </recommendedName>
</protein>
<dbReference type="Pfam" id="PF00152">
    <property type="entry name" value="tRNA-synt_2"/>
    <property type="match status" value="1"/>
</dbReference>
<keyword evidence="2" id="KW-0547">Nucleotide-binding</keyword>
<dbReference type="InterPro" id="IPR004364">
    <property type="entry name" value="Aa-tRNA-synt_II"/>
</dbReference>
<feature type="domain" description="Aminoacyl-tRNA synthetase class II (D/K/N)" evidence="4">
    <location>
        <begin position="5"/>
        <end position="47"/>
    </location>
</feature>
<dbReference type="GO" id="GO:0006418">
    <property type="term" value="P:tRNA aminoacylation for protein translation"/>
    <property type="evidence" value="ECO:0007669"/>
    <property type="project" value="InterPro"/>
</dbReference>
<evidence type="ECO:0000259" key="4">
    <source>
        <dbReference type="Pfam" id="PF00152"/>
    </source>
</evidence>
<keyword evidence="3" id="KW-0067">ATP-binding</keyword>
<sequence length="50" mass="5585">MVSDPQNARAHAYDLVLNGYELGGGSLRIHEPDLQHEMFKTMQVSAQTVE</sequence>
<evidence type="ECO:0000256" key="2">
    <source>
        <dbReference type="ARBA" id="ARBA00022741"/>
    </source>
</evidence>
<dbReference type="EMBL" id="CAJOBA010063325">
    <property type="protein sequence ID" value="CAF4344264.1"/>
    <property type="molecule type" value="Genomic_DNA"/>
</dbReference>
<proteinExistence type="predicted"/>
<dbReference type="AlphaFoldDB" id="A0A8S2FTD9"/>
<dbReference type="InterPro" id="IPR045864">
    <property type="entry name" value="aa-tRNA-synth_II/BPL/LPL"/>
</dbReference>
<evidence type="ECO:0000256" key="1">
    <source>
        <dbReference type="ARBA" id="ARBA00022598"/>
    </source>
</evidence>
<feature type="non-terminal residue" evidence="5">
    <location>
        <position position="50"/>
    </location>
</feature>
<dbReference type="GO" id="GO:0004812">
    <property type="term" value="F:aminoacyl-tRNA ligase activity"/>
    <property type="evidence" value="ECO:0007669"/>
    <property type="project" value="InterPro"/>
</dbReference>
<comment type="caution">
    <text evidence="5">The sequence shown here is derived from an EMBL/GenBank/DDBJ whole genome shotgun (WGS) entry which is preliminary data.</text>
</comment>
<reference evidence="5" key="1">
    <citation type="submission" date="2021-02" db="EMBL/GenBank/DDBJ databases">
        <authorList>
            <person name="Nowell W R."/>
        </authorList>
    </citation>
    <scope>NUCLEOTIDE SEQUENCE</scope>
</reference>
<dbReference type="Gene3D" id="3.30.930.10">
    <property type="entry name" value="Bira Bifunctional Protein, Domain 2"/>
    <property type="match status" value="1"/>
</dbReference>
<dbReference type="EMBL" id="CAJNOK010040819">
    <property type="protein sequence ID" value="CAF1553664.1"/>
    <property type="molecule type" value="Genomic_DNA"/>
</dbReference>